<reference evidence="1 2" key="1">
    <citation type="submission" date="2021-07" db="EMBL/GenBank/DDBJ databases">
        <title>Paenibacillus radiodurans sp. nov., isolated from the southeastern edge of Tengger Desert.</title>
        <authorList>
            <person name="Zhang G."/>
        </authorList>
    </citation>
    <scope>NUCLEOTIDE SEQUENCE [LARGE SCALE GENOMIC DNA]</scope>
    <source>
        <strain evidence="1 2">CCM 7311</strain>
    </source>
</reference>
<sequence>MALKLIQSGQDNAFVTKITGLSVDVIEGLRKKLKHDLMDFKPQGNHTFEAFFLRQNN</sequence>
<dbReference type="EMBL" id="JAHZIK010000985">
    <property type="protein sequence ID" value="MBW7457854.1"/>
    <property type="molecule type" value="Genomic_DNA"/>
</dbReference>
<evidence type="ECO:0000313" key="2">
    <source>
        <dbReference type="Proteomes" id="UP001519887"/>
    </source>
</evidence>
<keyword evidence="2" id="KW-1185">Reference proteome</keyword>
<dbReference type="RefSeq" id="WP_210045243.1">
    <property type="nucleotide sequence ID" value="NZ_JBHLVU010000013.1"/>
</dbReference>
<proteinExistence type="predicted"/>
<name>A0ABS7CAC1_9BACL</name>
<dbReference type="Proteomes" id="UP001519887">
    <property type="component" value="Unassembled WGS sequence"/>
</dbReference>
<protein>
    <submittedName>
        <fullName evidence="1">Uncharacterized protein</fullName>
    </submittedName>
</protein>
<organism evidence="1 2">
    <name type="scientific">Paenibacillus sepulcri</name>
    <dbReference type="NCBI Taxonomy" id="359917"/>
    <lineage>
        <taxon>Bacteria</taxon>
        <taxon>Bacillati</taxon>
        <taxon>Bacillota</taxon>
        <taxon>Bacilli</taxon>
        <taxon>Bacillales</taxon>
        <taxon>Paenibacillaceae</taxon>
        <taxon>Paenibacillus</taxon>
    </lineage>
</organism>
<evidence type="ECO:0000313" key="1">
    <source>
        <dbReference type="EMBL" id="MBW7457854.1"/>
    </source>
</evidence>
<comment type="caution">
    <text evidence="1">The sequence shown here is derived from an EMBL/GenBank/DDBJ whole genome shotgun (WGS) entry which is preliminary data.</text>
</comment>
<gene>
    <name evidence="1" type="ORF">K0U00_27825</name>
</gene>
<accession>A0ABS7CAC1</accession>